<evidence type="ECO:0000256" key="4">
    <source>
        <dbReference type="RuleBase" id="RU363071"/>
    </source>
</evidence>
<dbReference type="GO" id="GO:0009423">
    <property type="term" value="P:chorismate biosynthetic process"/>
    <property type="evidence" value="ECO:0007669"/>
    <property type="project" value="UniProtKB-UniPathway"/>
</dbReference>
<keyword evidence="2 4" id="KW-0808">Transferase</keyword>
<dbReference type="Pfam" id="PF01474">
    <property type="entry name" value="DAHP_synth_2"/>
    <property type="match status" value="1"/>
</dbReference>
<reference evidence="6 7" key="1">
    <citation type="submission" date="2019-08" db="EMBL/GenBank/DDBJ databases">
        <title>Draft genome for granaticin producer strain Streptomyces parvus C05.</title>
        <authorList>
            <person name="Gonzalez-Pimentel J.L."/>
        </authorList>
    </citation>
    <scope>NUCLEOTIDE SEQUENCE [LARGE SCALE GENOMIC DNA]</scope>
    <source>
        <strain evidence="6 7">C05</strain>
    </source>
</reference>
<evidence type="ECO:0000256" key="5">
    <source>
        <dbReference type="SAM" id="MobiDB-lite"/>
    </source>
</evidence>
<gene>
    <name evidence="6" type="ORF">FY004_08850</name>
</gene>
<dbReference type="GO" id="GO:0008652">
    <property type="term" value="P:amino acid biosynthetic process"/>
    <property type="evidence" value="ECO:0007669"/>
    <property type="project" value="UniProtKB-KW"/>
</dbReference>
<dbReference type="InterPro" id="IPR002480">
    <property type="entry name" value="DAHP_synth_2"/>
</dbReference>
<protein>
    <recommendedName>
        <fullName evidence="4">Phospho-2-dehydro-3-deoxyheptonate aldolase</fullName>
        <ecNumber evidence="4">2.5.1.54</ecNumber>
    </recommendedName>
</protein>
<sequence length="411" mass="43681">MGERHLHPAADPAARAPARRLADRLRRTGRAVSSGDVALAKAPPLVFAGEVDQLRERLAAVARGEALLLQAGDRPGARAALSAAAVRDTLRTLLQMSAVLTYAASVPVVKVGRIAGHYPAPRTGDPGLPTRTYQAAASTLNLVRAFTTGGEADLSQVHAWNREFVTASPAGQRYEAVARGIDKALAFMKACGTDPAGLRSVEFYAAHDVARLDYASALTRTDSRTGAPYATSGHLVRIGDGDRPPDEAHVGFAARIANPVTVRLGPATTVDEVLGYVDRLDPDREPGRLTFALRLGAERVRDLLPELVEKVTASGARPVWVTAPETSSGAPGFDDVLDEVRGFFDVHRSLGTHPGGIHTELTGDDAARDRERPLDLAFRVAEFARSPEPGARSLSPGPGREHQAALSVRRP</sequence>
<dbReference type="InterPro" id="IPR013785">
    <property type="entry name" value="Aldolase_TIM"/>
</dbReference>
<keyword evidence="3" id="KW-0170">Cobalt</keyword>
<keyword evidence="7" id="KW-1185">Reference proteome</keyword>
<keyword evidence="3" id="KW-0464">Manganese</keyword>
<dbReference type="EMBL" id="VSZQ01000035">
    <property type="protein sequence ID" value="TYR64947.1"/>
    <property type="molecule type" value="Genomic_DNA"/>
</dbReference>
<proteinExistence type="inferred from homology"/>
<dbReference type="Proteomes" id="UP000323242">
    <property type="component" value="Unassembled WGS sequence"/>
</dbReference>
<dbReference type="SUPFAM" id="SSF51569">
    <property type="entry name" value="Aldolase"/>
    <property type="match status" value="1"/>
</dbReference>
<organism evidence="6 7">
    <name type="scientific">Streptomyces parvus</name>
    <dbReference type="NCBI Taxonomy" id="66428"/>
    <lineage>
        <taxon>Bacteria</taxon>
        <taxon>Bacillati</taxon>
        <taxon>Actinomycetota</taxon>
        <taxon>Actinomycetes</taxon>
        <taxon>Kitasatosporales</taxon>
        <taxon>Streptomycetaceae</taxon>
        <taxon>Streptomyces</taxon>
    </lineage>
</organism>
<dbReference type="PANTHER" id="PTHR21337:SF0">
    <property type="entry name" value="PHOSPHO-2-DEHYDRO-3-DEOXYHEPTONATE ALDOLASE"/>
    <property type="match status" value="1"/>
</dbReference>
<feature type="region of interest" description="Disordered" evidence="5">
    <location>
        <begin position="381"/>
        <end position="411"/>
    </location>
</feature>
<evidence type="ECO:0000313" key="7">
    <source>
        <dbReference type="Proteomes" id="UP000323242"/>
    </source>
</evidence>
<comment type="similarity">
    <text evidence="1 4">Belongs to the class-II DAHP synthase family.</text>
</comment>
<dbReference type="Gene3D" id="3.20.20.70">
    <property type="entry name" value="Aldolase class I"/>
    <property type="match status" value="1"/>
</dbReference>
<comment type="pathway">
    <text evidence="4">Metabolic intermediate biosynthesis; chorismate biosynthesis; chorismate from D-erythrose 4-phosphate and phosphoenolpyruvate: step 1/7.</text>
</comment>
<keyword evidence="4" id="KW-0028">Amino-acid biosynthesis</keyword>
<keyword evidence="3" id="KW-0104">Cadmium</keyword>
<evidence type="ECO:0000256" key="2">
    <source>
        <dbReference type="ARBA" id="ARBA00022679"/>
    </source>
</evidence>
<evidence type="ECO:0000256" key="1">
    <source>
        <dbReference type="ARBA" id="ARBA00008911"/>
    </source>
</evidence>
<dbReference type="GO" id="GO:0009073">
    <property type="term" value="P:aromatic amino acid family biosynthetic process"/>
    <property type="evidence" value="ECO:0007669"/>
    <property type="project" value="UniProtKB-KW"/>
</dbReference>
<feature type="binding site" evidence="3">
    <location>
        <position position="113"/>
    </location>
    <ligand>
        <name>phosphoenolpyruvate</name>
        <dbReference type="ChEBI" id="CHEBI:58702"/>
    </ligand>
</feature>
<accession>A0A5D4JHB5</accession>
<feature type="binding site" evidence="3">
    <location>
        <position position="294"/>
    </location>
    <ligand>
        <name>phosphoenolpyruvate</name>
        <dbReference type="ChEBI" id="CHEBI:58702"/>
    </ligand>
</feature>
<dbReference type="PANTHER" id="PTHR21337">
    <property type="entry name" value="PHOSPHO-2-DEHYDRO-3-DEOXYHEPTONATE ALDOLASE 1, 2"/>
    <property type="match status" value="1"/>
</dbReference>
<keyword evidence="4" id="KW-0057">Aromatic amino acid biosynthesis</keyword>
<feature type="binding site" evidence="3">
    <location>
        <position position="360"/>
    </location>
    <ligand>
        <name>Mn(2+)</name>
        <dbReference type="ChEBI" id="CHEBI:29035"/>
    </ligand>
</feature>
<evidence type="ECO:0000313" key="6">
    <source>
        <dbReference type="EMBL" id="TYR64947.1"/>
    </source>
</evidence>
<dbReference type="GO" id="GO:0003849">
    <property type="term" value="F:3-deoxy-7-phosphoheptulonate synthase activity"/>
    <property type="evidence" value="ECO:0007669"/>
    <property type="project" value="UniProtKB-EC"/>
</dbReference>
<evidence type="ECO:0000256" key="3">
    <source>
        <dbReference type="PIRSR" id="PIRSR602480-1"/>
    </source>
</evidence>
<dbReference type="UniPathway" id="UPA00053">
    <property type="reaction ID" value="UER00084"/>
</dbReference>
<comment type="caution">
    <text evidence="6">The sequence shown here is derived from an EMBL/GenBank/DDBJ whole genome shotgun (WGS) entry which is preliminary data.</text>
</comment>
<comment type="catalytic activity">
    <reaction evidence="4">
        <text>D-erythrose 4-phosphate + phosphoenolpyruvate + H2O = 7-phospho-2-dehydro-3-deoxy-D-arabino-heptonate + phosphate</text>
        <dbReference type="Rhea" id="RHEA:14717"/>
        <dbReference type="ChEBI" id="CHEBI:15377"/>
        <dbReference type="ChEBI" id="CHEBI:16897"/>
        <dbReference type="ChEBI" id="CHEBI:43474"/>
        <dbReference type="ChEBI" id="CHEBI:58394"/>
        <dbReference type="ChEBI" id="CHEBI:58702"/>
        <dbReference type="EC" id="2.5.1.54"/>
    </reaction>
</comment>
<name>A0A5D4JHB5_9ACTN</name>
<dbReference type="EC" id="2.5.1.54" evidence="4"/>
<comment type="cofactor">
    <cofactor evidence="3">
        <name>Mn(2+)</name>
        <dbReference type="ChEBI" id="CHEBI:29035"/>
    </cofactor>
    <cofactor evidence="3">
        <name>Co(2+)</name>
        <dbReference type="ChEBI" id="CHEBI:48828"/>
    </cofactor>
    <cofactor evidence="3">
        <name>Cd(2+)</name>
        <dbReference type="ChEBI" id="CHEBI:48775"/>
    </cofactor>
    <text evidence="3">Binds 1 divalent cation per subunit. The enzyme is active with manganese, cobalt or cadmium ions.</text>
</comment>
<dbReference type="AlphaFoldDB" id="A0A5D4JHB5"/>